<organism evidence="6 7">
    <name type="scientific">Cricetulus griseus</name>
    <name type="common">Chinese hamster</name>
    <name type="synonym">Cricetulus barabensis griseus</name>
    <dbReference type="NCBI Taxonomy" id="10029"/>
    <lineage>
        <taxon>Eukaryota</taxon>
        <taxon>Metazoa</taxon>
        <taxon>Chordata</taxon>
        <taxon>Craniata</taxon>
        <taxon>Vertebrata</taxon>
        <taxon>Euteleostomi</taxon>
        <taxon>Mammalia</taxon>
        <taxon>Eutheria</taxon>
        <taxon>Euarchontoglires</taxon>
        <taxon>Glires</taxon>
        <taxon>Rodentia</taxon>
        <taxon>Myomorpha</taxon>
        <taxon>Muroidea</taxon>
        <taxon>Cricetidae</taxon>
        <taxon>Cricetinae</taxon>
        <taxon>Cricetulus</taxon>
    </lineage>
</organism>
<dbReference type="GO" id="GO:0034237">
    <property type="term" value="F:protein kinase A regulatory subunit binding"/>
    <property type="evidence" value="ECO:0007669"/>
    <property type="project" value="TreeGrafter"/>
</dbReference>
<dbReference type="GO" id="GO:0005801">
    <property type="term" value="C:cis-Golgi network"/>
    <property type="evidence" value="ECO:0007669"/>
    <property type="project" value="TreeGrafter"/>
</dbReference>
<dbReference type="PANTHER" id="PTHR44981:SF1">
    <property type="entry name" value="A-KINASE ANCHOR PROTEIN 9"/>
    <property type="match status" value="1"/>
</dbReference>
<reference evidence="7" key="3">
    <citation type="submission" date="2025-08" db="UniProtKB">
        <authorList>
            <consortium name="RefSeq"/>
        </authorList>
    </citation>
    <scope>IDENTIFICATION</scope>
    <source>
        <strain evidence="7">17A/GY</strain>
        <tissue evidence="7">Liver</tissue>
    </source>
</reference>
<dbReference type="GO" id="GO:0005795">
    <property type="term" value="C:Golgi stack"/>
    <property type="evidence" value="ECO:0007669"/>
    <property type="project" value="TreeGrafter"/>
</dbReference>
<feature type="coiled-coil region" evidence="5">
    <location>
        <begin position="212"/>
        <end position="239"/>
    </location>
</feature>
<dbReference type="GO" id="GO:0007165">
    <property type="term" value="P:signal transduction"/>
    <property type="evidence" value="ECO:0007669"/>
    <property type="project" value="InterPro"/>
</dbReference>
<evidence type="ECO:0000256" key="3">
    <source>
        <dbReference type="ARBA" id="ARBA00023054"/>
    </source>
</evidence>
<evidence type="ECO:0000313" key="6">
    <source>
        <dbReference type="Proteomes" id="UP001108280"/>
    </source>
</evidence>
<dbReference type="AlphaFoldDB" id="A0A9J7K9Z8"/>
<dbReference type="Proteomes" id="UP001108280">
    <property type="component" value="Chromosome 5"/>
</dbReference>
<dbReference type="PANTHER" id="PTHR44981">
    <property type="entry name" value="PERICENTRIN-LIKE PROTEIN, ISOFORM F"/>
    <property type="match status" value="1"/>
</dbReference>
<dbReference type="GO" id="GO:0005813">
    <property type="term" value="C:centrosome"/>
    <property type="evidence" value="ECO:0007669"/>
    <property type="project" value="UniProtKB-SubCell"/>
</dbReference>
<proteinExistence type="predicted"/>
<name>A0A9J7K9Z8_CRIGR</name>
<evidence type="ECO:0000256" key="1">
    <source>
        <dbReference type="ARBA" id="ARBA00004300"/>
    </source>
</evidence>
<reference evidence="6" key="2">
    <citation type="journal article" date="2020" name="Biotechnol. Bioeng.">
        <title>Chromosome-scale scaffolds for the Chinese hamster reference genome assembly to facilitate the study of the CHO epigenome.</title>
        <authorList>
            <person name="Hilliard W."/>
            <person name="MacDonald M."/>
            <person name="Lee K.H."/>
        </authorList>
    </citation>
    <scope>NUCLEOTIDE SEQUENCE [LARGE SCALE GENOMIC DNA]</scope>
    <source>
        <strain evidence="6">17A/GY</strain>
    </source>
</reference>
<gene>
    <name evidence="7" type="primary">LOC118238936</name>
</gene>
<dbReference type="InterPro" id="IPR028745">
    <property type="entry name" value="AKAP9/Pericentrin"/>
</dbReference>
<keyword evidence="2" id="KW-0963">Cytoplasm</keyword>
<keyword evidence="3 5" id="KW-0175">Coiled coil</keyword>
<dbReference type="RefSeq" id="XP_035301746.1">
    <property type="nucleotide sequence ID" value="XM_035445855.1"/>
</dbReference>
<keyword evidence="4" id="KW-0206">Cytoskeleton</keyword>
<dbReference type="GO" id="GO:0097060">
    <property type="term" value="C:synaptic membrane"/>
    <property type="evidence" value="ECO:0007669"/>
    <property type="project" value="TreeGrafter"/>
</dbReference>
<reference evidence="6" key="1">
    <citation type="journal article" date="2018" name="Biotechnol. Bioeng.">
        <title>A reference genome of the Chinese hamster based on a hybrid assembly strategy.</title>
        <authorList>
            <person name="Rupp O."/>
            <person name="MacDonald M.L."/>
            <person name="Li S."/>
            <person name="Dhiman H."/>
            <person name="Polson S."/>
            <person name="Griep S."/>
            <person name="Heffner K."/>
            <person name="Hernandez I."/>
            <person name="Brinkrolf K."/>
            <person name="Jadhav V."/>
            <person name="Samoudi M."/>
            <person name="Hao H."/>
            <person name="Kingham B."/>
            <person name="Goesmann A."/>
            <person name="Betenbaugh M.J."/>
            <person name="Lewis N.E."/>
            <person name="Borth N."/>
            <person name="Lee K.H."/>
        </authorList>
    </citation>
    <scope>NUCLEOTIDE SEQUENCE [LARGE SCALE GENOMIC DNA]</scope>
    <source>
        <strain evidence="6">17A/GY</strain>
    </source>
</reference>
<dbReference type="KEGG" id="cge:118238936"/>
<keyword evidence="6" id="KW-1185">Reference proteome</keyword>
<feature type="coiled-coil region" evidence="5">
    <location>
        <begin position="85"/>
        <end position="112"/>
    </location>
</feature>
<dbReference type="GO" id="GO:1903358">
    <property type="term" value="P:regulation of Golgi organization"/>
    <property type="evidence" value="ECO:0007669"/>
    <property type="project" value="TreeGrafter"/>
</dbReference>
<sequence length="257" mass="29584">MATAAVVAAAAERDMQAMRVPGKLKDPEDSKHWECDKGSTDILIICHDQLNVFGQDGHHIDDTRKRISLASSHSEEAAHCSPTHVEMTENDLAGKQHEIEELTQQLEGMRAIYGTEVLQRVSYEFEAAIKKRDSIITRLAANMQQSRKKTDQILEEFFQLTERSEKVQIQEQHVLSVFNFQARETLQRSPHSSAAAELVLLKQQVHDQQQLLEQQYRLLKDSQKKEEEFKNEVTFLQERLKVYEMVKLDVSWLVTAL</sequence>
<evidence type="ECO:0000256" key="4">
    <source>
        <dbReference type="ARBA" id="ARBA00023212"/>
    </source>
</evidence>
<comment type="subcellular location">
    <subcellularLocation>
        <location evidence="1">Cytoplasm</location>
        <location evidence="1">Cytoskeleton</location>
        <location evidence="1">Microtubule organizing center</location>
        <location evidence="1">Centrosome</location>
    </subcellularLocation>
</comment>
<evidence type="ECO:0000256" key="5">
    <source>
        <dbReference type="SAM" id="Coils"/>
    </source>
</evidence>
<dbReference type="GO" id="GO:0015459">
    <property type="term" value="F:potassium channel regulator activity"/>
    <property type="evidence" value="ECO:0007669"/>
    <property type="project" value="TreeGrafter"/>
</dbReference>
<dbReference type="OrthoDB" id="9384169at2759"/>
<dbReference type="GO" id="GO:0060307">
    <property type="term" value="P:regulation of ventricular cardiac muscle cell membrane repolarization"/>
    <property type="evidence" value="ECO:0007669"/>
    <property type="project" value="TreeGrafter"/>
</dbReference>
<evidence type="ECO:0000256" key="2">
    <source>
        <dbReference type="ARBA" id="ARBA00022490"/>
    </source>
</evidence>
<accession>A0A9J7K9Z8</accession>
<dbReference type="GO" id="GO:0060090">
    <property type="term" value="F:molecular adaptor activity"/>
    <property type="evidence" value="ECO:0007669"/>
    <property type="project" value="InterPro"/>
</dbReference>
<evidence type="ECO:0000313" key="7">
    <source>
        <dbReference type="RefSeq" id="XP_035301746.1"/>
    </source>
</evidence>
<dbReference type="GeneID" id="118238936"/>
<protein>
    <submittedName>
        <fullName evidence="7">A-kinase anchor protein 9-like</fullName>
    </submittedName>
</protein>
<dbReference type="GO" id="GO:0051661">
    <property type="term" value="P:maintenance of centrosome location"/>
    <property type="evidence" value="ECO:0007669"/>
    <property type="project" value="TreeGrafter"/>
</dbReference>